<dbReference type="InterPro" id="IPR036638">
    <property type="entry name" value="HLH_DNA-bd_sf"/>
</dbReference>
<dbReference type="GO" id="GO:0005634">
    <property type="term" value="C:nucleus"/>
    <property type="evidence" value="ECO:0007669"/>
    <property type="project" value="TreeGrafter"/>
</dbReference>
<dbReference type="STRING" id="400727.A0A2T7P773"/>
<evidence type="ECO:0000256" key="2">
    <source>
        <dbReference type="ARBA" id="ARBA00023125"/>
    </source>
</evidence>
<name>A0A2T7P773_POMCA</name>
<dbReference type="OrthoDB" id="10011855at2759"/>
<organism evidence="7 8">
    <name type="scientific">Pomacea canaliculata</name>
    <name type="common">Golden apple snail</name>
    <dbReference type="NCBI Taxonomy" id="400727"/>
    <lineage>
        <taxon>Eukaryota</taxon>
        <taxon>Metazoa</taxon>
        <taxon>Spiralia</taxon>
        <taxon>Lophotrochozoa</taxon>
        <taxon>Mollusca</taxon>
        <taxon>Gastropoda</taxon>
        <taxon>Caenogastropoda</taxon>
        <taxon>Architaenioglossa</taxon>
        <taxon>Ampullarioidea</taxon>
        <taxon>Ampullariidae</taxon>
        <taxon>Pomacea</taxon>
    </lineage>
</organism>
<dbReference type="PROSITE" id="PS50888">
    <property type="entry name" value="BHLH"/>
    <property type="match status" value="1"/>
</dbReference>
<dbReference type="PANTHER" id="PTHR19290">
    <property type="entry name" value="BASIC HELIX-LOOP-HELIX PROTEIN NEUROGENIN-RELATED"/>
    <property type="match status" value="1"/>
</dbReference>
<dbReference type="GO" id="GO:0070888">
    <property type="term" value="F:E-box binding"/>
    <property type="evidence" value="ECO:0007669"/>
    <property type="project" value="TreeGrafter"/>
</dbReference>
<comment type="caution">
    <text evidence="7">The sequence shown here is derived from an EMBL/GenBank/DDBJ whole genome shotgun (WGS) entry which is preliminary data.</text>
</comment>
<dbReference type="EMBL" id="PZQS01000006">
    <property type="protein sequence ID" value="PVD29243.1"/>
    <property type="molecule type" value="Genomic_DNA"/>
</dbReference>
<feature type="region of interest" description="Disordered" evidence="5">
    <location>
        <begin position="172"/>
        <end position="266"/>
    </location>
</feature>
<sequence>MMDDDTAFEDNIHTDAGSDMSDPLISVDDLDSEGEDESSGDRFLLSPVSASKAEDSCSSLSSKFGKDRDNGRGSGGSLASKLKKKSALASKCLDEKELQNLRLKINSRERRRMHDLNAALDGLREVMPYAHGPSVRKLSKIATLLLARNYILMLNNSLEEMKKLVSDIYQTHPPPVRGGGGGGGTAGGGGHHAQLHVPLPAVPSPTTGPAPAPHPPHHHPHPHHLPHVQVTPTLSLPLHGQPTTPSSGRLPSPRDLSPSTSPTKTISTTTATTVFASLASQSPAAATQPSPSPLPHDHRSLVYGRWHVPCTCSHCLVESVRSPYGAHFSRYPYSYVAAHASSLQK</sequence>
<feature type="domain" description="BHLH" evidence="6">
    <location>
        <begin position="100"/>
        <end position="154"/>
    </location>
</feature>
<protein>
    <recommendedName>
        <fullName evidence="6">BHLH domain-containing protein</fullName>
    </recommendedName>
</protein>
<dbReference type="AlphaFoldDB" id="A0A2T7P773"/>
<gene>
    <name evidence="7" type="ORF">C0Q70_11840</name>
</gene>
<keyword evidence="1" id="KW-0805">Transcription regulation</keyword>
<feature type="compositionally biased region" description="Acidic residues" evidence="5">
    <location>
        <begin position="28"/>
        <end position="38"/>
    </location>
</feature>
<dbReference type="SMART" id="SM00353">
    <property type="entry name" value="HLH"/>
    <property type="match status" value="1"/>
</dbReference>
<dbReference type="PANTHER" id="PTHR19290:SF164">
    <property type="entry name" value="BHLH DOMAIN-CONTAINING PROTEIN"/>
    <property type="match status" value="1"/>
</dbReference>
<feature type="compositionally biased region" description="Gly residues" evidence="5">
    <location>
        <begin position="177"/>
        <end position="191"/>
    </location>
</feature>
<keyword evidence="3" id="KW-0804">Transcription</keyword>
<dbReference type="SUPFAM" id="SSF47459">
    <property type="entry name" value="HLH, helix-loop-helix DNA-binding domain"/>
    <property type="match status" value="1"/>
</dbReference>
<proteinExistence type="predicted"/>
<accession>A0A2T7P773</accession>
<feature type="compositionally biased region" description="Pro residues" evidence="5">
    <location>
        <begin position="200"/>
        <end position="214"/>
    </location>
</feature>
<keyword evidence="2" id="KW-0238">DNA-binding</keyword>
<keyword evidence="4" id="KW-0539">Nucleus</keyword>
<dbReference type="GO" id="GO:0000981">
    <property type="term" value="F:DNA-binding transcription factor activity, RNA polymerase II-specific"/>
    <property type="evidence" value="ECO:0007669"/>
    <property type="project" value="TreeGrafter"/>
</dbReference>
<dbReference type="OMA" id="EREDEMC"/>
<evidence type="ECO:0000256" key="3">
    <source>
        <dbReference type="ARBA" id="ARBA00023163"/>
    </source>
</evidence>
<dbReference type="FunFam" id="4.10.280.10:FF:000031">
    <property type="entry name" value="Oligodendrocyte transcription factor 3"/>
    <property type="match status" value="1"/>
</dbReference>
<dbReference type="InterPro" id="IPR011598">
    <property type="entry name" value="bHLH_dom"/>
</dbReference>
<evidence type="ECO:0000313" key="7">
    <source>
        <dbReference type="EMBL" id="PVD29243.1"/>
    </source>
</evidence>
<keyword evidence="8" id="KW-1185">Reference proteome</keyword>
<dbReference type="Gene3D" id="4.10.280.10">
    <property type="entry name" value="Helix-loop-helix DNA-binding domain"/>
    <property type="match status" value="1"/>
</dbReference>
<reference evidence="7 8" key="1">
    <citation type="submission" date="2018-04" db="EMBL/GenBank/DDBJ databases">
        <title>The genome of golden apple snail Pomacea canaliculata provides insight into stress tolerance and invasive adaptation.</title>
        <authorList>
            <person name="Liu C."/>
            <person name="Liu B."/>
            <person name="Ren Y."/>
            <person name="Zhang Y."/>
            <person name="Wang H."/>
            <person name="Li S."/>
            <person name="Jiang F."/>
            <person name="Yin L."/>
            <person name="Zhang G."/>
            <person name="Qian W."/>
            <person name="Fan W."/>
        </authorList>
    </citation>
    <scope>NUCLEOTIDE SEQUENCE [LARGE SCALE GENOMIC DNA]</scope>
    <source>
        <strain evidence="7">SZHN2017</strain>
        <tissue evidence="7">Muscle</tissue>
    </source>
</reference>
<dbReference type="GO" id="GO:0007423">
    <property type="term" value="P:sensory organ development"/>
    <property type="evidence" value="ECO:0007669"/>
    <property type="project" value="TreeGrafter"/>
</dbReference>
<evidence type="ECO:0000259" key="6">
    <source>
        <dbReference type="PROSITE" id="PS50888"/>
    </source>
</evidence>
<feature type="compositionally biased region" description="Low complexity" evidence="5">
    <location>
        <begin position="257"/>
        <end position="266"/>
    </location>
</feature>
<dbReference type="GO" id="GO:0045944">
    <property type="term" value="P:positive regulation of transcription by RNA polymerase II"/>
    <property type="evidence" value="ECO:0007669"/>
    <property type="project" value="TreeGrafter"/>
</dbReference>
<dbReference type="GO" id="GO:0046983">
    <property type="term" value="F:protein dimerization activity"/>
    <property type="evidence" value="ECO:0007669"/>
    <property type="project" value="InterPro"/>
</dbReference>
<dbReference type="CDD" id="cd19725">
    <property type="entry name" value="bHLH_TS_OLIG2_like"/>
    <property type="match status" value="1"/>
</dbReference>
<dbReference type="Pfam" id="PF00010">
    <property type="entry name" value="HLH"/>
    <property type="match status" value="1"/>
</dbReference>
<evidence type="ECO:0000256" key="5">
    <source>
        <dbReference type="SAM" id="MobiDB-lite"/>
    </source>
</evidence>
<dbReference type="GO" id="GO:0061564">
    <property type="term" value="P:axon development"/>
    <property type="evidence" value="ECO:0007669"/>
    <property type="project" value="TreeGrafter"/>
</dbReference>
<evidence type="ECO:0000256" key="1">
    <source>
        <dbReference type="ARBA" id="ARBA00023015"/>
    </source>
</evidence>
<feature type="compositionally biased region" description="Basic residues" evidence="5">
    <location>
        <begin position="215"/>
        <end position="226"/>
    </location>
</feature>
<evidence type="ECO:0000313" key="8">
    <source>
        <dbReference type="Proteomes" id="UP000245119"/>
    </source>
</evidence>
<dbReference type="Proteomes" id="UP000245119">
    <property type="component" value="Linkage Group LG6"/>
</dbReference>
<evidence type="ECO:0000256" key="4">
    <source>
        <dbReference type="ARBA" id="ARBA00023242"/>
    </source>
</evidence>
<feature type="region of interest" description="Disordered" evidence="5">
    <location>
        <begin position="1"/>
        <end position="80"/>
    </location>
</feature>
<dbReference type="InterPro" id="IPR050359">
    <property type="entry name" value="bHLH_transcription_factors"/>
</dbReference>